<dbReference type="GO" id="GO:0008171">
    <property type="term" value="F:O-methyltransferase activity"/>
    <property type="evidence" value="ECO:0007669"/>
    <property type="project" value="InterPro"/>
</dbReference>
<feature type="domain" description="O-methyltransferase dimerisation" evidence="5">
    <location>
        <begin position="27"/>
        <end position="100"/>
    </location>
</feature>
<name>B8IQS7_METNO</name>
<dbReference type="RefSeq" id="WP_015933925.1">
    <property type="nucleotide sequence ID" value="NC_011894.1"/>
</dbReference>
<dbReference type="EMBL" id="CP001349">
    <property type="protein sequence ID" value="ACL62372.1"/>
    <property type="molecule type" value="Genomic_DNA"/>
</dbReference>
<dbReference type="Pfam" id="PF00891">
    <property type="entry name" value="Methyltransf_2"/>
    <property type="match status" value="1"/>
</dbReference>
<dbReference type="SUPFAM" id="SSF46785">
    <property type="entry name" value="Winged helix' DNA-binding domain"/>
    <property type="match status" value="1"/>
</dbReference>
<dbReference type="InterPro" id="IPR016461">
    <property type="entry name" value="COMT-like"/>
</dbReference>
<keyword evidence="7" id="KW-1185">Reference proteome</keyword>
<dbReference type="eggNOG" id="COG4742">
    <property type="taxonomic scope" value="Bacteria"/>
</dbReference>
<dbReference type="Gene3D" id="1.10.10.10">
    <property type="entry name" value="Winged helix-like DNA-binding domain superfamily/Winged helix DNA-binding domain"/>
    <property type="match status" value="1"/>
</dbReference>
<dbReference type="CDD" id="cd02440">
    <property type="entry name" value="AdoMet_MTases"/>
    <property type="match status" value="1"/>
</dbReference>
<dbReference type="KEGG" id="mno:Mnod_7639"/>
<dbReference type="HOGENOM" id="CLU_005533_12_0_5"/>
<evidence type="ECO:0000259" key="5">
    <source>
        <dbReference type="Pfam" id="PF08100"/>
    </source>
</evidence>
<accession>B8IQS7</accession>
<dbReference type="InterPro" id="IPR036390">
    <property type="entry name" value="WH_DNA-bd_sf"/>
</dbReference>
<dbReference type="STRING" id="460265.Mnod_7639"/>
<sequence>MPDTVGPSCSMPAPAEPPQPAAVEALRLATAYQASRALHVAIRMHLPDLLADSPRSVEDLARETGAHAPSLRRLLRALASYGVFSEAADGRFALGPLGAALRAGAPGSVRDLALMWGDEDYWITWAELERCVCTGRTAAEHLFGAEDAFRRYAADARFGAVFNAGMTVLSAATAVAVVAAYDFPAAGLVVDVGGGQGRLIAAVLRARPGLQGVLLDLPSVVAGAPGLLAEAGVAERCEVVGGDMFTGVPEGGDLYVLSRVIDSFDDARAIAVLANCRRAMVGGHGRLLLVEPVLPDRVGAVAAPDVQENMLMDLNMLVRTGGRERTEAEYRAFLAAAGLRLERVLPTGAPVSLVEAAPT</sequence>
<evidence type="ECO:0000313" key="6">
    <source>
        <dbReference type="EMBL" id="ACL62372.1"/>
    </source>
</evidence>
<dbReference type="Proteomes" id="UP000008207">
    <property type="component" value="Chromosome"/>
</dbReference>
<evidence type="ECO:0000256" key="1">
    <source>
        <dbReference type="ARBA" id="ARBA00022603"/>
    </source>
</evidence>
<dbReference type="AlphaFoldDB" id="B8IQS7"/>
<dbReference type="InterPro" id="IPR012967">
    <property type="entry name" value="COMT_dimerisation"/>
</dbReference>
<dbReference type="PANTHER" id="PTHR43712">
    <property type="entry name" value="PUTATIVE (AFU_ORTHOLOGUE AFUA_4G14580)-RELATED"/>
    <property type="match status" value="1"/>
</dbReference>
<dbReference type="Gene3D" id="1.10.287.1350">
    <property type="match status" value="1"/>
</dbReference>
<dbReference type="PROSITE" id="PS51683">
    <property type="entry name" value="SAM_OMT_II"/>
    <property type="match status" value="1"/>
</dbReference>
<dbReference type="InterPro" id="IPR036388">
    <property type="entry name" value="WH-like_DNA-bd_sf"/>
</dbReference>
<feature type="domain" description="O-methyltransferase C-terminal" evidence="4">
    <location>
        <begin position="125"/>
        <end position="339"/>
    </location>
</feature>
<dbReference type="GO" id="GO:0032259">
    <property type="term" value="P:methylation"/>
    <property type="evidence" value="ECO:0007669"/>
    <property type="project" value="UniProtKB-KW"/>
</dbReference>
<dbReference type="GO" id="GO:0046983">
    <property type="term" value="F:protein dimerization activity"/>
    <property type="evidence" value="ECO:0007669"/>
    <property type="project" value="InterPro"/>
</dbReference>
<evidence type="ECO:0000259" key="4">
    <source>
        <dbReference type="Pfam" id="PF00891"/>
    </source>
</evidence>
<dbReference type="PANTHER" id="PTHR43712:SF2">
    <property type="entry name" value="O-METHYLTRANSFERASE CICE"/>
    <property type="match status" value="1"/>
</dbReference>
<evidence type="ECO:0000256" key="3">
    <source>
        <dbReference type="ARBA" id="ARBA00022691"/>
    </source>
</evidence>
<dbReference type="PIRSF" id="PIRSF005739">
    <property type="entry name" value="O-mtase"/>
    <property type="match status" value="1"/>
</dbReference>
<dbReference type="InterPro" id="IPR029063">
    <property type="entry name" value="SAM-dependent_MTases_sf"/>
</dbReference>
<dbReference type="Gene3D" id="3.40.50.150">
    <property type="entry name" value="Vaccinia Virus protein VP39"/>
    <property type="match status" value="1"/>
</dbReference>
<dbReference type="Pfam" id="PF08100">
    <property type="entry name" value="Dimerisation"/>
    <property type="match status" value="1"/>
</dbReference>
<organism evidence="6 7">
    <name type="scientific">Methylobacterium nodulans (strain LMG 21967 / CNCM I-2342 / ORS 2060)</name>
    <dbReference type="NCBI Taxonomy" id="460265"/>
    <lineage>
        <taxon>Bacteria</taxon>
        <taxon>Pseudomonadati</taxon>
        <taxon>Pseudomonadota</taxon>
        <taxon>Alphaproteobacteria</taxon>
        <taxon>Hyphomicrobiales</taxon>
        <taxon>Methylobacteriaceae</taxon>
        <taxon>Methylobacterium</taxon>
    </lineage>
</organism>
<keyword evidence="1 6" id="KW-0489">Methyltransferase</keyword>
<reference evidence="6 7" key="1">
    <citation type="submission" date="2009-01" db="EMBL/GenBank/DDBJ databases">
        <title>Complete sequence of chromosome of Methylobacterium nodulans ORS 2060.</title>
        <authorList>
            <consortium name="US DOE Joint Genome Institute"/>
            <person name="Lucas S."/>
            <person name="Copeland A."/>
            <person name="Lapidus A."/>
            <person name="Glavina del Rio T."/>
            <person name="Dalin E."/>
            <person name="Tice H."/>
            <person name="Bruce D."/>
            <person name="Goodwin L."/>
            <person name="Pitluck S."/>
            <person name="Sims D."/>
            <person name="Brettin T."/>
            <person name="Detter J.C."/>
            <person name="Han C."/>
            <person name="Larimer F."/>
            <person name="Land M."/>
            <person name="Hauser L."/>
            <person name="Kyrpides N."/>
            <person name="Ivanova N."/>
            <person name="Marx C.J."/>
            <person name="Richardson P."/>
        </authorList>
    </citation>
    <scope>NUCLEOTIDE SEQUENCE [LARGE SCALE GENOMIC DNA]</scope>
    <source>
        <strain evidence="7">LMG 21967 / CNCM I-2342 / ORS 2060</strain>
    </source>
</reference>
<keyword evidence="2 6" id="KW-0808">Transferase</keyword>
<dbReference type="SUPFAM" id="SSF53335">
    <property type="entry name" value="S-adenosyl-L-methionine-dependent methyltransferases"/>
    <property type="match status" value="1"/>
</dbReference>
<proteinExistence type="predicted"/>
<evidence type="ECO:0000313" key="7">
    <source>
        <dbReference type="Proteomes" id="UP000008207"/>
    </source>
</evidence>
<gene>
    <name evidence="6" type="ordered locus">Mnod_7639</name>
</gene>
<keyword evidence="3" id="KW-0949">S-adenosyl-L-methionine</keyword>
<dbReference type="InterPro" id="IPR001077">
    <property type="entry name" value="COMT_C"/>
</dbReference>
<protein>
    <submittedName>
        <fullName evidence="6">O-methyltransferase family 2</fullName>
    </submittedName>
</protein>
<evidence type="ECO:0000256" key="2">
    <source>
        <dbReference type="ARBA" id="ARBA00022679"/>
    </source>
</evidence>